<proteinExistence type="predicted"/>
<dbReference type="RefSeq" id="WP_184944165.1">
    <property type="nucleotide sequence ID" value="NZ_BAAAWZ010000001.1"/>
</dbReference>
<organism evidence="1 2">
    <name type="scientific">Planomonospora venezuelensis</name>
    <dbReference type="NCBI Taxonomy" id="1999"/>
    <lineage>
        <taxon>Bacteria</taxon>
        <taxon>Bacillati</taxon>
        <taxon>Actinomycetota</taxon>
        <taxon>Actinomycetes</taxon>
        <taxon>Streptosporangiales</taxon>
        <taxon>Streptosporangiaceae</taxon>
        <taxon>Planomonospora</taxon>
    </lineage>
</organism>
<accession>A0A841D9Q3</accession>
<dbReference type="EMBL" id="JACHJJ010000015">
    <property type="protein sequence ID" value="MBB5965048.1"/>
    <property type="molecule type" value="Genomic_DNA"/>
</dbReference>
<sequence>MAKKITRKAGLQRLRDELAMAEALEPIEDELHEAKEAYREALASGDPDTIAEAKARKQAAANHINETRTWLRRERQITKLQATVVELERILAGPILVKNGKDDAREDAQARAEYEAALAVARADLDEMSIQAVKVRAELAALTEGSN</sequence>
<dbReference type="AlphaFoldDB" id="A0A841D9Q3"/>
<dbReference type="Proteomes" id="UP000562352">
    <property type="component" value="Unassembled WGS sequence"/>
</dbReference>
<evidence type="ECO:0000313" key="2">
    <source>
        <dbReference type="Proteomes" id="UP000562352"/>
    </source>
</evidence>
<name>A0A841D9Q3_PLAVE</name>
<evidence type="ECO:0000313" key="1">
    <source>
        <dbReference type="EMBL" id="MBB5965048.1"/>
    </source>
</evidence>
<protein>
    <submittedName>
        <fullName evidence="1">Uncharacterized protein</fullName>
    </submittedName>
</protein>
<comment type="caution">
    <text evidence="1">The sequence shown here is derived from an EMBL/GenBank/DDBJ whole genome shotgun (WGS) entry which is preliminary data.</text>
</comment>
<keyword evidence="2" id="KW-1185">Reference proteome</keyword>
<gene>
    <name evidence="1" type="ORF">FHS22_004334</name>
</gene>
<reference evidence="1 2" key="1">
    <citation type="submission" date="2020-08" db="EMBL/GenBank/DDBJ databases">
        <title>Genomic Encyclopedia of Type Strains, Phase III (KMG-III): the genomes of soil and plant-associated and newly described type strains.</title>
        <authorList>
            <person name="Whitman W."/>
        </authorList>
    </citation>
    <scope>NUCLEOTIDE SEQUENCE [LARGE SCALE GENOMIC DNA]</scope>
    <source>
        <strain evidence="1 2">CECT 3303</strain>
    </source>
</reference>